<comment type="caution">
    <text evidence="4">The sequence shown here is derived from an EMBL/GenBank/DDBJ whole genome shotgun (WGS) entry which is preliminary data.</text>
</comment>
<dbReference type="CDD" id="cd18880">
    <property type="entry name" value="NUDIX_ADPRase"/>
    <property type="match status" value="1"/>
</dbReference>
<protein>
    <submittedName>
        <fullName evidence="4">MutT/NUDIX family protein</fullName>
    </submittedName>
</protein>
<dbReference type="Gene3D" id="3.90.79.10">
    <property type="entry name" value="Nucleoside Triphosphate Pyrophosphohydrolase"/>
    <property type="match status" value="1"/>
</dbReference>
<dbReference type="PANTHER" id="PTHR43046">
    <property type="entry name" value="GDP-MANNOSE MANNOSYL HYDROLASE"/>
    <property type="match status" value="1"/>
</dbReference>
<evidence type="ECO:0000256" key="2">
    <source>
        <dbReference type="ARBA" id="ARBA00022801"/>
    </source>
</evidence>
<dbReference type="PANTHER" id="PTHR43046:SF14">
    <property type="entry name" value="MUTT_NUDIX FAMILY PROTEIN"/>
    <property type="match status" value="1"/>
</dbReference>
<sequence length="169" mass="18711">MPDSNRDDQGIPKIRLGAAPTIRVAAKALIIRDAHILMTVNSEEIKRYYLCPGGGQEHGEDVRTALRRECHEELDCDVTVGEFAFMRDYIGADHEFPAHSWAHALETYFFCELAPGAEPRLVGEGDPWQTGVAWLSLATLANEPLYPKALVHWLAAPEGSRPGYLGNVN</sequence>
<accession>A0A077LW83</accession>
<gene>
    <name evidence="4" type="ORF">BN12_110021</name>
</gene>
<organism evidence="4 5">
    <name type="scientific">Nostocoides japonicum T1-X7</name>
    <dbReference type="NCBI Taxonomy" id="1194083"/>
    <lineage>
        <taxon>Bacteria</taxon>
        <taxon>Bacillati</taxon>
        <taxon>Actinomycetota</taxon>
        <taxon>Actinomycetes</taxon>
        <taxon>Micrococcales</taxon>
        <taxon>Intrasporangiaceae</taxon>
        <taxon>Nostocoides</taxon>
    </lineage>
</organism>
<dbReference type="SUPFAM" id="SSF55811">
    <property type="entry name" value="Nudix"/>
    <property type="match status" value="1"/>
</dbReference>
<dbReference type="GO" id="GO:0016787">
    <property type="term" value="F:hydrolase activity"/>
    <property type="evidence" value="ECO:0007669"/>
    <property type="project" value="UniProtKB-KW"/>
</dbReference>
<evidence type="ECO:0000313" key="4">
    <source>
        <dbReference type="EMBL" id="CCH76165.1"/>
    </source>
</evidence>
<dbReference type="InterPro" id="IPR000086">
    <property type="entry name" value="NUDIX_hydrolase_dom"/>
</dbReference>
<evidence type="ECO:0000313" key="5">
    <source>
        <dbReference type="Proteomes" id="UP000035721"/>
    </source>
</evidence>
<dbReference type="EMBL" id="CAJB01000013">
    <property type="protein sequence ID" value="CCH76165.1"/>
    <property type="molecule type" value="Genomic_DNA"/>
</dbReference>
<dbReference type="STRING" id="1194083.BN12_110021"/>
<dbReference type="Pfam" id="PF00293">
    <property type="entry name" value="NUDIX"/>
    <property type="match status" value="1"/>
</dbReference>
<evidence type="ECO:0000259" key="3">
    <source>
        <dbReference type="PROSITE" id="PS51462"/>
    </source>
</evidence>
<keyword evidence="5" id="KW-1185">Reference proteome</keyword>
<dbReference type="Proteomes" id="UP000035721">
    <property type="component" value="Unassembled WGS sequence"/>
</dbReference>
<comment type="cofactor">
    <cofactor evidence="1">
        <name>Mg(2+)</name>
        <dbReference type="ChEBI" id="CHEBI:18420"/>
    </cofactor>
</comment>
<reference evidence="4 5" key="1">
    <citation type="journal article" date="2013" name="ISME J.">
        <title>A metabolic model for members of the genus Tetrasphaera involved in enhanced biological phosphorus removal.</title>
        <authorList>
            <person name="Kristiansen R."/>
            <person name="Nguyen H.T.T."/>
            <person name="Saunders A.M."/>
            <person name="Nielsen J.L."/>
            <person name="Wimmer R."/>
            <person name="Le V.Q."/>
            <person name="McIlroy S.J."/>
            <person name="Petrovski S."/>
            <person name="Seviour R.J."/>
            <person name="Calteau A."/>
            <person name="Nielsen K.L."/>
            <person name="Nielsen P.H."/>
        </authorList>
    </citation>
    <scope>NUCLEOTIDE SEQUENCE [LARGE SCALE GENOMIC DNA]</scope>
    <source>
        <strain evidence="4 5">T1-X7</strain>
    </source>
</reference>
<dbReference type="InterPro" id="IPR015797">
    <property type="entry name" value="NUDIX_hydrolase-like_dom_sf"/>
</dbReference>
<keyword evidence="2" id="KW-0378">Hydrolase</keyword>
<dbReference type="AlphaFoldDB" id="A0A077LW83"/>
<evidence type="ECO:0000256" key="1">
    <source>
        <dbReference type="ARBA" id="ARBA00001946"/>
    </source>
</evidence>
<name>A0A077LW83_9MICO</name>
<feature type="domain" description="Nudix hydrolase" evidence="3">
    <location>
        <begin position="21"/>
        <end position="157"/>
    </location>
</feature>
<dbReference type="PROSITE" id="PS51462">
    <property type="entry name" value="NUDIX"/>
    <property type="match status" value="1"/>
</dbReference>
<proteinExistence type="predicted"/>